<comment type="domain">
    <text evidence="7">The Q motif is unique to and characteristic of the DEAD box family of RNA helicases and controls ATP binding and hydrolysis.</text>
</comment>
<keyword evidence="2 6" id="KW-0378">Hydrolase</keyword>
<evidence type="ECO:0000259" key="9">
    <source>
        <dbReference type="PROSITE" id="PS51192"/>
    </source>
</evidence>
<evidence type="ECO:0000256" key="3">
    <source>
        <dbReference type="ARBA" id="ARBA00022806"/>
    </source>
</evidence>
<keyword evidence="3 6" id="KW-0347">Helicase</keyword>
<dbReference type="PROSITE" id="PS51192">
    <property type="entry name" value="HELICASE_ATP_BIND_1"/>
    <property type="match status" value="1"/>
</dbReference>
<evidence type="ECO:0000259" key="10">
    <source>
        <dbReference type="PROSITE" id="PS51194"/>
    </source>
</evidence>
<reference evidence="11" key="1">
    <citation type="submission" date="2023-07" db="EMBL/GenBank/DDBJ databases">
        <authorList>
            <person name="Stuckert A."/>
        </authorList>
    </citation>
    <scope>NUCLEOTIDE SEQUENCE</scope>
</reference>
<evidence type="ECO:0000256" key="5">
    <source>
        <dbReference type="ARBA" id="ARBA00022884"/>
    </source>
</evidence>
<accession>A0ABN9LCS2</accession>
<feature type="domain" description="Helicase C-terminal" evidence="10">
    <location>
        <begin position="630"/>
        <end position="738"/>
    </location>
</feature>
<evidence type="ECO:0000256" key="2">
    <source>
        <dbReference type="ARBA" id="ARBA00022801"/>
    </source>
</evidence>
<keyword evidence="1 6" id="KW-0547">Nucleotide-binding</keyword>
<comment type="similarity">
    <text evidence="6">Belongs to the DEAD box helicase family.</text>
</comment>
<keyword evidence="5 7" id="KW-0694">RNA-binding</keyword>
<dbReference type="Pfam" id="PF00270">
    <property type="entry name" value="DEAD"/>
    <property type="match status" value="3"/>
</dbReference>
<sequence length="738" mass="82931">MGKPKEDKGLPLIHDRNDPVKNFERWKKKYTRKKERCKIQRKQSRKPEWQLEKESIGRLVQRYSEINVSEIVKFSDFPLSKKTLRGVEPHIHYCNERYRVTAQYRKKLSAPGEPGTTPGAVTLRSEDAMTQLMRAAHCLNVGAEDGEDTAVAVGGTGKVSIASAEGLRGLVEAQYRLPTEIQKQTIGLALQGKDILGAAKTGSGKTLAFILPGRWSAQESSLPINVLEIRATFLSLRHWERILRGLPIRIQTDNATAVAYVNHQGGTQSSLALAEVSKILLWAETTAPVISTVHIPGVDNWAADFLSREGLAAGEWSLHPEVFHQICLRWGTPDVDLSASRMNRKVPQFVSRSRDPLAVDVDALAIPWSQFVLPYLFPPLPLLPKLLKKIKAEKALECLFRQQWTADDGLGVLVISPTRELAYQIFEVLRKVGRNHEFSAGLVIGGKDLKEESSRIHRTNILICTPGRLLQHMDETSLFNACNLQMLVRQKAESVTPALIGRRAHMSQQPHRSPGESECRHGGNRSRKSGEQIKGKYGLNVLTWGASGRVLDEADRILDMGFADTVNAIIENLPAKRQTLLFSATQTKSVKDLARLSLKDPEYVWVHENAKFSTPATLEQNYVVCELSQKINLLFSFVRNHLKKKSIVFFSSCKEVQYLYRAFCRLRPGTSILALHGKQQQMKRMEVYNDFVRKESAVLFATDIAARGLDFPAVNWVLQLDCPEDANTYIHRVGRTAR</sequence>
<dbReference type="EMBL" id="CAUEEQ010011992">
    <property type="protein sequence ID" value="CAJ0935993.1"/>
    <property type="molecule type" value="Genomic_DNA"/>
</dbReference>
<dbReference type="Pfam" id="PF00271">
    <property type="entry name" value="Helicase_C"/>
    <property type="match status" value="1"/>
</dbReference>
<keyword evidence="4 6" id="KW-0067">ATP-binding</keyword>
<dbReference type="PROSITE" id="PS00039">
    <property type="entry name" value="DEAD_ATP_HELICASE"/>
    <property type="match status" value="1"/>
</dbReference>
<organism evidence="11 12">
    <name type="scientific">Ranitomeya imitator</name>
    <name type="common">mimic poison frog</name>
    <dbReference type="NCBI Taxonomy" id="111125"/>
    <lineage>
        <taxon>Eukaryota</taxon>
        <taxon>Metazoa</taxon>
        <taxon>Chordata</taxon>
        <taxon>Craniata</taxon>
        <taxon>Vertebrata</taxon>
        <taxon>Euteleostomi</taxon>
        <taxon>Amphibia</taxon>
        <taxon>Batrachia</taxon>
        <taxon>Anura</taxon>
        <taxon>Neobatrachia</taxon>
        <taxon>Hyloidea</taxon>
        <taxon>Dendrobatidae</taxon>
        <taxon>Dendrobatinae</taxon>
        <taxon>Ranitomeya</taxon>
    </lineage>
</organism>
<dbReference type="SMART" id="SM00487">
    <property type="entry name" value="DEXDc"/>
    <property type="match status" value="1"/>
</dbReference>
<dbReference type="Proteomes" id="UP001176940">
    <property type="component" value="Unassembled WGS sequence"/>
</dbReference>
<dbReference type="InterPro" id="IPR001650">
    <property type="entry name" value="Helicase_C-like"/>
</dbReference>
<name>A0ABN9LCS2_9NEOB</name>
<dbReference type="SUPFAM" id="SSF52540">
    <property type="entry name" value="P-loop containing nucleoside triphosphate hydrolases"/>
    <property type="match status" value="2"/>
</dbReference>
<dbReference type="EC" id="3.6.4.13" evidence="7"/>
<dbReference type="InterPro" id="IPR027417">
    <property type="entry name" value="P-loop_NTPase"/>
</dbReference>
<evidence type="ECO:0000256" key="4">
    <source>
        <dbReference type="ARBA" id="ARBA00022840"/>
    </source>
</evidence>
<dbReference type="Gene3D" id="3.40.50.300">
    <property type="entry name" value="P-loop containing nucleotide triphosphate hydrolases"/>
    <property type="match status" value="3"/>
</dbReference>
<comment type="caution">
    <text evidence="11">The sequence shown here is derived from an EMBL/GenBank/DDBJ whole genome shotgun (WGS) entry which is preliminary data.</text>
</comment>
<dbReference type="InterPro" id="IPR014001">
    <property type="entry name" value="Helicase_ATP-bd"/>
</dbReference>
<protein>
    <recommendedName>
        <fullName evidence="7">ATP-dependent RNA helicase</fullName>
        <ecNumber evidence="7">3.6.4.13</ecNumber>
    </recommendedName>
</protein>
<proteinExistence type="inferred from homology"/>
<evidence type="ECO:0000256" key="8">
    <source>
        <dbReference type="SAM" id="MobiDB-lite"/>
    </source>
</evidence>
<feature type="region of interest" description="Disordered" evidence="8">
    <location>
        <begin position="502"/>
        <end position="531"/>
    </location>
</feature>
<dbReference type="CDD" id="cd09275">
    <property type="entry name" value="RNase_HI_RT_DIRS1"/>
    <property type="match status" value="1"/>
</dbReference>
<evidence type="ECO:0000256" key="1">
    <source>
        <dbReference type="ARBA" id="ARBA00022741"/>
    </source>
</evidence>
<evidence type="ECO:0000256" key="6">
    <source>
        <dbReference type="RuleBase" id="RU000492"/>
    </source>
</evidence>
<evidence type="ECO:0000313" key="11">
    <source>
        <dbReference type="EMBL" id="CAJ0935993.1"/>
    </source>
</evidence>
<dbReference type="InterPro" id="IPR011545">
    <property type="entry name" value="DEAD/DEAH_box_helicase_dom"/>
</dbReference>
<comment type="function">
    <text evidence="7">RNA helicase.</text>
</comment>
<evidence type="ECO:0000256" key="7">
    <source>
        <dbReference type="RuleBase" id="RU365068"/>
    </source>
</evidence>
<evidence type="ECO:0000313" key="12">
    <source>
        <dbReference type="Proteomes" id="UP001176940"/>
    </source>
</evidence>
<comment type="catalytic activity">
    <reaction evidence="7">
        <text>ATP + H2O = ADP + phosphate + H(+)</text>
        <dbReference type="Rhea" id="RHEA:13065"/>
        <dbReference type="ChEBI" id="CHEBI:15377"/>
        <dbReference type="ChEBI" id="CHEBI:15378"/>
        <dbReference type="ChEBI" id="CHEBI:30616"/>
        <dbReference type="ChEBI" id="CHEBI:43474"/>
        <dbReference type="ChEBI" id="CHEBI:456216"/>
        <dbReference type="EC" id="3.6.4.13"/>
    </reaction>
</comment>
<feature type="domain" description="Helicase ATP-binding" evidence="9">
    <location>
        <begin position="379"/>
        <end position="604"/>
    </location>
</feature>
<gene>
    <name evidence="11" type="ORF">RIMI_LOCUS6602928</name>
</gene>
<dbReference type="CDD" id="cd18787">
    <property type="entry name" value="SF2_C_DEAD"/>
    <property type="match status" value="1"/>
</dbReference>
<dbReference type="PANTHER" id="PTHR24031">
    <property type="entry name" value="RNA HELICASE"/>
    <property type="match status" value="1"/>
</dbReference>
<dbReference type="InterPro" id="IPR000629">
    <property type="entry name" value="RNA-helicase_DEAD-box_CS"/>
</dbReference>
<dbReference type="PROSITE" id="PS51194">
    <property type="entry name" value="HELICASE_CTER"/>
    <property type="match status" value="1"/>
</dbReference>
<keyword evidence="12" id="KW-1185">Reference proteome</keyword>
<dbReference type="SMART" id="SM00490">
    <property type="entry name" value="HELICc"/>
    <property type="match status" value="1"/>
</dbReference>